<accession>A0ABM6BQP2</accession>
<dbReference type="InterPro" id="IPR010982">
    <property type="entry name" value="Lambda_DNA-bd_dom_sf"/>
</dbReference>
<proteinExistence type="predicted"/>
<dbReference type="SUPFAM" id="SSF47413">
    <property type="entry name" value="lambda repressor-like DNA-binding domains"/>
    <property type="match status" value="1"/>
</dbReference>
<dbReference type="InterPro" id="IPR001387">
    <property type="entry name" value="Cro/C1-type_HTH"/>
</dbReference>
<dbReference type="EMBL" id="CP010029">
    <property type="protein sequence ID" value="ANI31940.1"/>
    <property type="molecule type" value="Genomic_DNA"/>
</dbReference>
<name>A0ABM6BQP2_YERET</name>
<keyword evidence="3" id="KW-1185">Reference proteome</keyword>
<protein>
    <submittedName>
        <fullName evidence="2">XRE family transcriptional regulator</fullName>
    </submittedName>
</protein>
<feature type="domain" description="HTH cro/C1-type" evidence="1">
    <location>
        <begin position="4"/>
        <end position="63"/>
    </location>
</feature>
<evidence type="ECO:0000313" key="2">
    <source>
        <dbReference type="EMBL" id="ANI31940.1"/>
    </source>
</evidence>
<gene>
    <name evidence="2" type="ORF">PL78_19195</name>
</gene>
<dbReference type="PROSITE" id="PS50943">
    <property type="entry name" value="HTH_CROC1"/>
    <property type="match status" value="1"/>
</dbReference>
<dbReference type="Pfam" id="PF01381">
    <property type="entry name" value="HTH_3"/>
    <property type="match status" value="1"/>
</dbReference>
<dbReference type="Gene3D" id="1.10.260.40">
    <property type="entry name" value="lambda repressor-like DNA-binding domains"/>
    <property type="match status" value="1"/>
</dbReference>
<sequence>MNQIATVRKKLGVTQSVLANTCGWKQSRVANYESGIRVPDLESCRRIVMALNELGSNDTLDEIFPPKAA</sequence>
<evidence type="ECO:0000313" key="3">
    <source>
        <dbReference type="Proteomes" id="UP000266744"/>
    </source>
</evidence>
<dbReference type="RefSeq" id="WP_049602436.1">
    <property type="nucleotide sequence ID" value="NZ_CP010029.1"/>
</dbReference>
<evidence type="ECO:0000259" key="1">
    <source>
        <dbReference type="PROSITE" id="PS50943"/>
    </source>
</evidence>
<dbReference type="Proteomes" id="UP000266744">
    <property type="component" value="Chromosome"/>
</dbReference>
<reference evidence="2 3" key="1">
    <citation type="journal article" date="2016" name="Toxins">
        <title>The Draft Genome Sequence of the Yersinia entomophaga Entomopathogenic Type Strain MH96T.</title>
        <authorList>
            <person name="Hurst M.R."/>
            <person name="Beattie A."/>
            <person name="Altermann E."/>
            <person name="Moraga R.M."/>
            <person name="Harper L.A."/>
            <person name="Calder J."/>
            <person name="Laugraud A."/>
        </authorList>
    </citation>
    <scope>NUCLEOTIDE SEQUENCE [LARGE SCALE GENOMIC DNA]</scope>
    <source>
        <strain evidence="2 3">MH96</strain>
    </source>
</reference>
<organism evidence="2 3">
    <name type="scientific">Yersinia entomophaga</name>
    <dbReference type="NCBI Taxonomy" id="935293"/>
    <lineage>
        <taxon>Bacteria</taxon>
        <taxon>Pseudomonadati</taxon>
        <taxon>Pseudomonadota</taxon>
        <taxon>Gammaproteobacteria</taxon>
        <taxon>Enterobacterales</taxon>
        <taxon>Yersiniaceae</taxon>
        <taxon>Yersinia</taxon>
    </lineage>
</organism>
<dbReference type="CDD" id="cd00093">
    <property type="entry name" value="HTH_XRE"/>
    <property type="match status" value="1"/>
</dbReference>
<dbReference type="SMART" id="SM00530">
    <property type="entry name" value="HTH_XRE"/>
    <property type="match status" value="1"/>
</dbReference>